<dbReference type="InterPro" id="IPR029044">
    <property type="entry name" value="Nucleotide-diphossugar_trans"/>
</dbReference>
<dbReference type="SUPFAM" id="SSF53448">
    <property type="entry name" value="Nucleotide-diphospho-sugar transferases"/>
    <property type="match status" value="1"/>
</dbReference>
<keyword evidence="3" id="KW-1185">Reference proteome</keyword>
<reference evidence="2" key="1">
    <citation type="submission" date="2024-03" db="EMBL/GenBank/DDBJ databases">
        <title>Complete genome sequence of Mycoplasma gypis type strain B1/T1.</title>
        <authorList>
            <person name="Spergser J."/>
        </authorList>
    </citation>
    <scope>NUCLEOTIDE SEQUENCE [LARGE SCALE GENOMIC DNA]</scope>
    <source>
        <strain evidence="2">B1/T1</strain>
    </source>
</reference>
<feature type="domain" description="Glycosyltransferase 2-like" evidence="1">
    <location>
        <begin position="4"/>
        <end position="153"/>
    </location>
</feature>
<proteinExistence type="predicted"/>
<name>A0ABZ2RN00_9BACT</name>
<sequence length="330" mass="39102">MLEFIVPIYNPDNTVDEIVRQLLKQENQDFSISFYIDKPTDEHLQSINQTINLLGKDRIKLIINSKHQPLNKVIYEALLKTNKDYVFVLCSGVEIDEDFTKTVLKIISKNTPDIIEVKAIYRGLVKYDSPNKPFSNKLFDLTISPLPLTYTSPVLFNKIFKKEVLLNTYNDWKTLKSSNKQYSVDIILKAFHEAKTYYYTNNIETRDWNYQLSNLNIKTFINEWKTIKKIFEDKDSDTQDALKVAQLIHYQIFLAGYIGFIKKWKMFIVLGKQLKTQNIKELLTKELKNLYETNTDIQKNKYFVQYAHNLYLDPKLADEQYWSDIFHKVW</sequence>
<dbReference type="Proteomes" id="UP001460679">
    <property type="component" value="Chromosome"/>
</dbReference>
<dbReference type="Pfam" id="PF00535">
    <property type="entry name" value="Glycos_transf_2"/>
    <property type="match status" value="1"/>
</dbReference>
<evidence type="ECO:0000313" key="2">
    <source>
        <dbReference type="EMBL" id="WXL28381.1"/>
    </source>
</evidence>
<gene>
    <name evidence="2" type="ORF">WG616_03390</name>
</gene>
<evidence type="ECO:0000313" key="3">
    <source>
        <dbReference type="Proteomes" id="UP001460679"/>
    </source>
</evidence>
<dbReference type="RefSeq" id="WP_205499235.1">
    <property type="nucleotide sequence ID" value="NZ_CP148066.1"/>
</dbReference>
<dbReference type="CDD" id="cd00761">
    <property type="entry name" value="Glyco_tranf_GTA_type"/>
    <property type="match status" value="1"/>
</dbReference>
<accession>A0ABZ2RN00</accession>
<dbReference type="Gene3D" id="3.90.550.10">
    <property type="entry name" value="Spore Coat Polysaccharide Biosynthesis Protein SpsA, Chain A"/>
    <property type="match status" value="1"/>
</dbReference>
<evidence type="ECO:0000259" key="1">
    <source>
        <dbReference type="Pfam" id="PF00535"/>
    </source>
</evidence>
<dbReference type="InterPro" id="IPR001173">
    <property type="entry name" value="Glyco_trans_2-like"/>
</dbReference>
<organism evidence="2 3">
    <name type="scientific">[Mycoplasma] gypis</name>
    <dbReference type="NCBI Taxonomy" id="92404"/>
    <lineage>
        <taxon>Bacteria</taxon>
        <taxon>Bacillati</taxon>
        <taxon>Mycoplasmatota</taxon>
        <taxon>Mycoplasmoidales</taxon>
        <taxon>Metamycoplasmataceae</taxon>
        <taxon>Metamycoplasma</taxon>
    </lineage>
</organism>
<protein>
    <submittedName>
        <fullName evidence="2">Glycosyltransferase</fullName>
    </submittedName>
</protein>
<dbReference type="EMBL" id="CP148066">
    <property type="protein sequence ID" value="WXL28381.1"/>
    <property type="molecule type" value="Genomic_DNA"/>
</dbReference>